<proteinExistence type="predicted"/>
<organism evidence="1 2">
    <name type="scientific">Oryza meyeriana var. granulata</name>
    <dbReference type="NCBI Taxonomy" id="110450"/>
    <lineage>
        <taxon>Eukaryota</taxon>
        <taxon>Viridiplantae</taxon>
        <taxon>Streptophyta</taxon>
        <taxon>Embryophyta</taxon>
        <taxon>Tracheophyta</taxon>
        <taxon>Spermatophyta</taxon>
        <taxon>Magnoliopsida</taxon>
        <taxon>Liliopsida</taxon>
        <taxon>Poales</taxon>
        <taxon>Poaceae</taxon>
        <taxon>BOP clade</taxon>
        <taxon>Oryzoideae</taxon>
        <taxon>Oryzeae</taxon>
        <taxon>Oryzinae</taxon>
        <taxon>Oryza</taxon>
        <taxon>Oryza meyeriana</taxon>
    </lineage>
</organism>
<dbReference type="AlphaFoldDB" id="A0A6G1F928"/>
<comment type="caution">
    <text evidence="1">The sequence shown here is derived from an EMBL/GenBank/DDBJ whole genome shotgun (WGS) entry which is preliminary data.</text>
</comment>
<evidence type="ECO:0000313" key="1">
    <source>
        <dbReference type="EMBL" id="KAF0933355.1"/>
    </source>
</evidence>
<protein>
    <submittedName>
        <fullName evidence="1">Uncharacterized protein</fullName>
    </submittedName>
</protein>
<evidence type="ECO:0000313" key="2">
    <source>
        <dbReference type="Proteomes" id="UP000479710"/>
    </source>
</evidence>
<keyword evidence="2" id="KW-1185">Reference proteome</keyword>
<dbReference type="EMBL" id="SPHZ02000001">
    <property type="protein sequence ID" value="KAF0933355.1"/>
    <property type="molecule type" value="Genomic_DNA"/>
</dbReference>
<gene>
    <name evidence="1" type="ORF">E2562_017977</name>
</gene>
<sequence length="66" mass="7238">MKFGLELRLDAAIVDPATVAYLCDLVDAPDGKCFHLTGESQMAGDATTDLFRLRPEPSFLLGVRRL</sequence>
<accession>A0A6G1F928</accession>
<dbReference type="Proteomes" id="UP000479710">
    <property type="component" value="Unassembled WGS sequence"/>
</dbReference>
<reference evidence="1 2" key="1">
    <citation type="submission" date="2019-11" db="EMBL/GenBank/DDBJ databases">
        <title>Whole genome sequence of Oryza granulata.</title>
        <authorList>
            <person name="Li W."/>
        </authorList>
    </citation>
    <scope>NUCLEOTIDE SEQUENCE [LARGE SCALE GENOMIC DNA]</scope>
    <source>
        <strain evidence="2">cv. Menghai</strain>
        <tissue evidence="1">Leaf</tissue>
    </source>
</reference>
<name>A0A6G1F928_9ORYZ</name>